<feature type="region of interest" description="Disordered" evidence="1">
    <location>
        <begin position="267"/>
        <end position="288"/>
    </location>
</feature>
<dbReference type="Proteomes" id="UP000001861">
    <property type="component" value="Unassembled WGS sequence"/>
</dbReference>
<dbReference type="GeneID" id="6013348"/>
<accession>A8NW07</accession>
<comment type="caution">
    <text evidence="2">The sequence shown here is derived from an EMBL/GenBank/DDBJ whole genome shotgun (WGS) entry which is preliminary data.</text>
</comment>
<evidence type="ECO:0000256" key="1">
    <source>
        <dbReference type="SAM" id="MobiDB-lite"/>
    </source>
</evidence>
<dbReference type="HOGENOM" id="CLU_903198_0_0_1"/>
<dbReference type="InParanoid" id="A8NW07"/>
<gene>
    <name evidence="2" type="ORF">CC1G_04109</name>
</gene>
<feature type="region of interest" description="Disordered" evidence="1">
    <location>
        <begin position="163"/>
        <end position="246"/>
    </location>
</feature>
<dbReference type="AlphaFoldDB" id="A8NW07"/>
<evidence type="ECO:0000313" key="2">
    <source>
        <dbReference type="EMBL" id="EAU85013.2"/>
    </source>
</evidence>
<dbReference type="EMBL" id="AACS02000004">
    <property type="protein sequence ID" value="EAU85013.2"/>
    <property type="molecule type" value="Genomic_DNA"/>
</dbReference>
<keyword evidence="3" id="KW-1185">Reference proteome</keyword>
<dbReference type="KEGG" id="cci:CC1G_04109"/>
<name>A8NW07_COPC7</name>
<dbReference type="RefSeq" id="XP_001836796.2">
    <property type="nucleotide sequence ID" value="XM_001836744.2"/>
</dbReference>
<feature type="compositionally biased region" description="Low complexity" evidence="1">
    <location>
        <begin position="187"/>
        <end position="197"/>
    </location>
</feature>
<protein>
    <submittedName>
        <fullName evidence="2">Uncharacterized protein</fullName>
    </submittedName>
</protein>
<evidence type="ECO:0000313" key="3">
    <source>
        <dbReference type="Proteomes" id="UP000001861"/>
    </source>
</evidence>
<organism evidence="2 3">
    <name type="scientific">Coprinopsis cinerea (strain Okayama-7 / 130 / ATCC MYA-4618 / FGSC 9003)</name>
    <name type="common">Inky cap fungus</name>
    <name type="synonym">Hormographiella aspergillata</name>
    <dbReference type="NCBI Taxonomy" id="240176"/>
    <lineage>
        <taxon>Eukaryota</taxon>
        <taxon>Fungi</taxon>
        <taxon>Dikarya</taxon>
        <taxon>Basidiomycota</taxon>
        <taxon>Agaricomycotina</taxon>
        <taxon>Agaricomycetes</taxon>
        <taxon>Agaricomycetidae</taxon>
        <taxon>Agaricales</taxon>
        <taxon>Agaricineae</taxon>
        <taxon>Psathyrellaceae</taxon>
        <taxon>Coprinopsis</taxon>
    </lineage>
</organism>
<dbReference type="VEuPathDB" id="FungiDB:CC1G_04109"/>
<sequence>MFDSIRNCYAAELDHEHRYHDYRLRPRPPPPPAILRHRLRLRQPATTIPGGRQCSTRFEIAMPPTTNTGTTTTGFDRDHHRRRQSFDIGFDFDNQLPPSTIHHSPLGSDHHHPPVGQGHYSIRFESALPAERWATNTTWRFNRDHHRLRHTDDDDHGHCSTRFESAMPPKNLRPLPPPPPAPRRAQDWTTSTPTTTTYDDDQIDVGTVRLDSKVPYPPNAGRRTPHGASTATTTVSGTPTTTTTGTVRLDSKVPCRRRTFDRYHHRLQHPDAPKTGRLRPQPPPPTTTKLTLALFVSIRKCPTRPLSP</sequence>
<proteinExistence type="predicted"/>
<feature type="compositionally biased region" description="Low complexity" evidence="1">
    <location>
        <begin position="228"/>
        <end position="246"/>
    </location>
</feature>
<reference evidence="2 3" key="1">
    <citation type="journal article" date="2010" name="Proc. Natl. Acad. Sci. U.S.A.">
        <title>Insights into evolution of multicellular fungi from the assembled chromosomes of the mushroom Coprinopsis cinerea (Coprinus cinereus).</title>
        <authorList>
            <person name="Stajich J.E."/>
            <person name="Wilke S.K."/>
            <person name="Ahren D."/>
            <person name="Au C.H."/>
            <person name="Birren B.W."/>
            <person name="Borodovsky M."/>
            <person name="Burns C."/>
            <person name="Canback B."/>
            <person name="Casselton L.A."/>
            <person name="Cheng C.K."/>
            <person name="Deng J."/>
            <person name="Dietrich F.S."/>
            <person name="Fargo D.C."/>
            <person name="Farman M.L."/>
            <person name="Gathman A.C."/>
            <person name="Goldberg J."/>
            <person name="Guigo R."/>
            <person name="Hoegger P.J."/>
            <person name="Hooker J.B."/>
            <person name="Huggins A."/>
            <person name="James T.Y."/>
            <person name="Kamada T."/>
            <person name="Kilaru S."/>
            <person name="Kodira C."/>
            <person name="Kues U."/>
            <person name="Kupfer D."/>
            <person name="Kwan H.S."/>
            <person name="Lomsadze A."/>
            <person name="Li W."/>
            <person name="Lilly W.W."/>
            <person name="Ma L.J."/>
            <person name="Mackey A.J."/>
            <person name="Manning G."/>
            <person name="Martin F."/>
            <person name="Muraguchi H."/>
            <person name="Natvig D.O."/>
            <person name="Palmerini H."/>
            <person name="Ramesh M.A."/>
            <person name="Rehmeyer C.J."/>
            <person name="Roe B.A."/>
            <person name="Shenoy N."/>
            <person name="Stanke M."/>
            <person name="Ter-Hovhannisyan V."/>
            <person name="Tunlid A."/>
            <person name="Velagapudi R."/>
            <person name="Vision T.J."/>
            <person name="Zeng Q."/>
            <person name="Zolan M.E."/>
            <person name="Pukkila P.J."/>
        </authorList>
    </citation>
    <scope>NUCLEOTIDE SEQUENCE [LARGE SCALE GENOMIC DNA]</scope>
    <source>
        <strain evidence="3">Okayama-7 / 130 / ATCC MYA-4618 / FGSC 9003</strain>
    </source>
</reference>